<accession>A7VUV9</accession>
<protein>
    <submittedName>
        <fullName evidence="2">Uncharacterized protein</fullName>
    </submittedName>
</protein>
<dbReference type="AlphaFoldDB" id="A7VUV9"/>
<evidence type="ECO:0000313" key="2">
    <source>
        <dbReference type="EMBL" id="EDO60759.1"/>
    </source>
</evidence>
<reference evidence="2 3" key="1">
    <citation type="submission" date="2007-08" db="EMBL/GenBank/DDBJ databases">
        <title>Draft genome sequence of Clostridium leptum (DSM 753).</title>
        <authorList>
            <person name="Sudarsanam P."/>
            <person name="Ley R."/>
            <person name="Guruge J."/>
            <person name="Turnbaugh P.J."/>
            <person name="Mahowald M."/>
            <person name="Liep D."/>
            <person name="Gordon J."/>
        </authorList>
    </citation>
    <scope>NUCLEOTIDE SEQUENCE [LARGE SCALE GENOMIC DNA]</scope>
    <source>
        <strain evidence="2 3">DSM 753</strain>
    </source>
</reference>
<comment type="caution">
    <text evidence="2">The sequence shown here is derived from an EMBL/GenBank/DDBJ whole genome shotgun (WGS) entry which is preliminary data.</text>
</comment>
<feature type="region of interest" description="Disordered" evidence="1">
    <location>
        <begin position="15"/>
        <end position="37"/>
    </location>
</feature>
<proteinExistence type="predicted"/>
<organism evidence="2 3">
    <name type="scientific">[Clostridium] leptum DSM 753</name>
    <dbReference type="NCBI Taxonomy" id="428125"/>
    <lineage>
        <taxon>Bacteria</taxon>
        <taxon>Bacillati</taxon>
        <taxon>Bacillota</taxon>
        <taxon>Clostridia</taxon>
        <taxon>Eubacteriales</taxon>
        <taxon>Oscillospiraceae</taxon>
        <taxon>Oscillospiraceae incertae sedis</taxon>
    </lineage>
</organism>
<dbReference type="Proteomes" id="UP000003490">
    <property type="component" value="Unassembled WGS sequence"/>
</dbReference>
<dbReference type="EMBL" id="ABCB02000019">
    <property type="protein sequence ID" value="EDO60759.1"/>
    <property type="molecule type" value="Genomic_DNA"/>
</dbReference>
<evidence type="ECO:0000313" key="3">
    <source>
        <dbReference type="Proteomes" id="UP000003490"/>
    </source>
</evidence>
<gene>
    <name evidence="2" type="ORF">CLOLEP_02356</name>
</gene>
<feature type="compositionally biased region" description="Polar residues" evidence="1">
    <location>
        <begin position="15"/>
        <end position="30"/>
    </location>
</feature>
<sequence>MNSSFRYFGCSFTSGFQKESTGKSKISFSSLCRGLTE</sequence>
<reference evidence="2 3" key="2">
    <citation type="submission" date="2007-08" db="EMBL/GenBank/DDBJ databases">
        <authorList>
            <person name="Fulton L."/>
            <person name="Clifton S."/>
            <person name="Fulton B."/>
            <person name="Xu J."/>
            <person name="Minx P."/>
            <person name="Pepin K.H."/>
            <person name="Johnson M."/>
            <person name="Thiruvilangam P."/>
            <person name="Bhonagiri V."/>
            <person name="Nash W.E."/>
            <person name="Wang C."/>
            <person name="Mardis E.R."/>
            <person name="Wilson R.K."/>
        </authorList>
    </citation>
    <scope>NUCLEOTIDE SEQUENCE [LARGE SCALE GENOMIC DNA]</scope>
    <source>
        <strain evidence="2 3">DSM 753</strain>
    </source>
</reference>
<dbReference type="HOGENOM" id="CLU_3342285_0_0_9"/>
<evidence type="ECO:0000256" key="1">
    <source>
        <dbReference type="SAM" id="MobiDB-lite"/>
    </source>
</evidence>
<name>A7VUV9_9FIRM</name>